<dbReference type="RefSeq" id="XP_065658775.1">
    <property type="nucleotide sequence ID" value="XM_065802703.1"/>
</dbReference>
<gene>
    <name evidence="5" type="primary">LOC100211148</name>
</gene>
<keyword evidence="1" id="KW-0175">Coiled coil</keyword>
<dbReference type="SUPFAM" id="SSF47986">
    <property type="entry name" value="DEATH domain"/>
    <property type="match status" value="1"/>
</dbReference>
<dbReference type="CDD" id="cd01671">
    <property type="entry name" value="CARD"/>
    <property type="match status" value="1"/>
</dbReference>
<dbReference type="PANTHER" id="PTHR15034:SF5">
    <property type="entry name" value="DEATH DOMAIN-CONTAINING PROTEIN CRADD"/>
    <property type="match status" value="1"/>
</dbReference>
<name>A0ABM4CAT9_HYDVU</name>
<evidence type="ECO:0000313" key="4">
    <source>
        <dbReference type="Proteomes" id="UP001652625"/>
    </source>
</evidence>
<keyword evidence="4" id="KW-1185">Reference proteome</keyword>
<feature type="domain" description="CARD" evidence="3">
    <location>
        <begin position="8"/>
        <end position="100"/>
    </location>
</feature>
<dbReference type="PANTHER" id="PTHR15034">
    <property type="entry name" value="DEATH DOMAIN-CONTAINING PROTEIN CRADD"/>
    <property type="match status" value="1"/>
</dbReference>
<sequence length="620" mass="72576">MLANDMEEELDYRNLLEKNRVEVIRCLNLDRQFLFSYLRSHSVLDDEDCEIILNAGASRQQKCSKFLDVLSTRGPRAIEYFIQALEIDHEYLYEVITGKKPLNQPLSSNYVVSLKPVLSEKELHEHKREYLLNELTKLAEENRNHAYLYSKTLTEKNVLEKRLNDLKEEMIEKEKIINSLEEDIKLKSLNNCSKLYSHHFREMLIENADKSNVIIGLQARLLLLKERNEIISYNNVELVKKNEDLMNQIRDLAIKYDFKRLESKRLSLQINLNSDSLKAASDCKKEIYSLKFKLIQANEEKNYAEKKLEEAQKVISEMKLQLEFLQNKSYKTETKDQVSLSCLELEEEISNMKLIHEKQKKKIEGLERKISRLDQEIETHKEEKAFYLTERQQAIGDRNRIEEERNELQKHNKVLQDLKEETVQKQIKISSHYEKKNKELSAELDKKREELALKVNEINLLKNINQAKDDQDTERKTDLKNMNLHKSIQCLHLNTNKNEVNESNEHVLRQSSEFASVNIDESEKNENTENNEINENNVVNTSIATNHTPNQQAFEYDGSHVYKMFREQKSAAAALLMAVPLFGAATIFSSKEPNNHGTEENSSQQKTNFDKTKQNSSQTM</sequence>
<feature type="coiled-coil region" evidence="1">
    <location>
        <begin position="149"/>
        <end position="183"/>
    </location>
</feature>
<evidence type="ECO:0000256" key="1">
    <source>
        <dbReference type="SAM" id="Coils"/>
    </source>
</evidence>
<dbReference type="Pfam" id="PF00619">
    <property type="entry name" value="CARD"/>
    <property type="match status" value="1"/>
</dbReference>
<dbReference type="Proteomes" id="UP001652625">
    <property type="component" value="Chromosome 08"/>
</dbReference>
<proteinExistence type="predicted"/>
<dbReference type="InterPro" id="IPR037939">
    <property type="entry name" value="CRADD"/>
</dbReference>
<dbReference type="GeneID" id="100211148"/>
<feature type="coiled-coil region" evidence="1">
    <location>
        <begin position="294"/>
        <end position="457"/>
    </location>
</feature>
<dbReference type="InterPro" id="IPR011029">
    <property type="entry name" value="DEATH-like_dom_sf"/>
</dbReference>
<dbReference type="InterPro" id="IPR001315">
    <property type="entry name" value="CARD"/>
</dbReference>
<evidence type="ECO:0000256" key="2">
    <source>
        <dbReference type="SAM" id="MobiDB-lite"/>
    </source>
</evidence>
<protein>
    <submittedName>
        <fullName evidence="5">Caspase recruitment domain-containing protein 11 isoform X2</fullName>
    </submittedName>
</protein>
<dbReference type="PROSITE" id="PS50209">
    <property type="entry name" value="CARD"/>
    <property type="match status" value="1"/>
</dbReference>
<evidence type="ECO:0000259" key="3">
    <source>
        <dbReference type="PROSITE" id="PS50209"/>
    </source>
</evidence>
<evidence type="ECO:0000313" key="5">
    <source>
        <dbReference type="RefSeq" id="XP_065658775.1"/>
    </source>
</evidence>
<feature type="region of interest" description="Disordered" evidence="2">
    <location>
        <begin position="592"/>
        <end position="620"/>
    </location>
</feature>
<reference evidence="5" key="1">
    <citation type="submission" date="2025-08" db="UniProtKB">
        <authorList>
            <consortium name="RefSeq"/>
        </authorList>
    </citation>
    <scope>IDENTIFICATION</scope>
</reference>
<accession>A0ABM4CAT9</accession>
<organism evidence="4 5">
    <name type="scientific">Hydra vulgaris</name>
    <name type="common">Hydra</name>
    <name type="synonym">Hydra attenuata</name>
    <dbReference type="NCBI Taxonomy" id="6087"/>
    <lineage>
        <taxon>Eukaryota</taxon>
        <taxon>Metazoa</taxon>
        <taxon>Cnidaria</taxon>
        <taxon>Hydrozoa</taxon>
        <taxon>Hydroidolina</taxon>
        <taxon>Anthoathecata</taxon>
        <taxon>Aplanulata</taxon>
        <taxon>Hydridae</taxon>
        <taxon>Hydra</taxon>
    </lineage>
</organism>
<dbReference type="Gene3D" id="1.10.533.10">
    <property type="entry name" value="Death Domain, Fas"/>
    <property type="match status" value="1"/>
</dbReference>